<sequence>MVLLDGDNFFVSFPFAPLPIGGSYQHTQNLHTSSTLRNEDSLLLSWSEMLTTKKQAQPAQVFPVSFVLPMANRFVFLGTLSPVCWYACMSGSSGKATKGKPIVFSGQWEKGNVRATEMETLSL</sequence>
<dbReference type="RefSeq" id="XP_016261011.1">
    <property type="nucleotide sequence ID" value="XM_016409257.1"/>
</dbReference>
<evidence type="ECO:0000313" key="2">
    <source>
        <dbReference type="Proteomes" id="UP000053342"/>
    </source>
</evidence>
<dbReference type="Proteomes" id="UP000053342">
    <property type="component" value="Unassembled WGS sequence"/>
</dbReference>
<dbReference type="HOGENOM" id="CLU_2015292_0_0_1"/>
<gene>
    <name evidence="1" type="ORF">PV06_07968</name>
</gene>
<reference evidence="1 2" key="1">
    <citation type="submission" date="2015-01" db="EMBL/GenBank/DDBJ databases">
        <title>The Genome Sequence of Exophiala oligosperma CBS72588.</title>
        <authorList>
            <consortium name="The Broad Institute Genomics Platform"/>
            <person name="Cuomo C."/>
            <person name="de Hoog S."/>
            <person name="Gorbushina A."/>
            <person name="Stielow B."/>
            <person name="Teixiera M."/>
            <person name="Abouelleil A."/>
            <person name="Chapman S.B."/>
            <person name="Priest M."/>
            <person name="Young S.K."/>
            <person name="Wortman J."/>
            <person name="Nusbaum C."/>
            <person name="Birren B."/>
        </authorList>
    </citation>
    <scope>NUCLEOTIDE SEQUENCE [LARGE SCALE GENOMIC DNA]</scope>
    <source>
        <strain evidence="1 2">CBS 72588</strain>
    </source>
</reference>
<dbReference type="VEuPathDB" id="FungiDB:PV06_07968"/>
<name>A0A0D2DE96_9EURO</name>
<protein>
    <submittedName>
        <fullName evidence="1">Uncharacterized protein</fullName>
    </submittedName>
</protein>
<dbReference type="EMBL" id="KN847338">
    <property type="protein sequence ID" value="KIW40795.1"/>
    <property type="molecule type" value="Genomic_DNA"/>
</dbReference>
<proteinExistence type="predicted"/>
<accession>A0A0D2DE96</accession>
<organism evidence="1 2">
    <name type="scientific">Exophiala oligosperma</name>
    <dbReference type="NCBI Taxonomy" id="215243"/>
    <lineage>
        <taxon>Eukaryota</taxon>
        <taxon>Fungi</taxon>
        <taxon>Dikarya</taxon>
        <taxon>Ascomycota</taxon>
        <taxon>Pezizomycotina</taxon>
        <taxon>Eurotiomycetes</taxon>
        <taxon>Chaetothyriomycetidae</taxon>
        <taxon>Chaetothyriales</taxon>
        <taxon>Herpotrichiellaceae</taxon>
        <taxon>Exophiala</taxon>
    </lineage>
</organism>
<keyword evidence="2" id="KW-1185">Reference proteome</keyword>
<dbReference type="GeneID" id="27360042"/>
<evidence type="ECO:0000313" key="1">
    <source>
        <dbReference type="EMBL" id="KIW40795.1"/>
    </source>
</evidence>
<dbReference type="AlphaFoldDB" id="A0A0D2DE96"/>